<dbReference type="EMBL" id="CAUYUJ010006814">
    <property type="protein sequence ID" value="CAK0818760.1"/>
    <property type="molecule type" value="Genomic_DNA"/>
</dbReference>
<feature type="region of interest" description="Disordered" evidence="1">
    <location>
        <begin position="42"/>
        <end position="73"/>
    </location>
</feature>
<evidence type="ECO:0000313" key="2">
    <source>
        <dbReference type="EMBL" id="CAK0818760.1"/>
    </source>
</evidence>
<feature type="non-terminal residue" evidence="2">
    <location>
        <position position="145"/>
    </location>
</feature>
<reference evidence="2" key="1">
    <citation type="submission" date="2023-10" db="EMBL/GenBank/DDBJ databases">
        <authorList>
            <person name="Chen Y."/>
            <person name="Shah S."/>
            <person name="Dougan E. K."/>
            <person name="Thang M."/>
            <person name="Chan C."/>
        </authorList>
    </citation>
    <scope>NUCLEOTIDE SEQUENCE [LARGE SCALE GENOMIC DNA]</scope>
</reference>
<name>A0ABN9RI66_9DINO</name>
<evidence type="ECO:0000256" key="1">
    <source>
        <dbReference type="SAM" id="MobiDB-lite"/>
    </source>
</evidence>
<organism evidence="2 3">
    <name type="scientific">Prorocentrum cordatum</name>
    <dbReference type="NCBI Taxonomy" id="2364126"/>
    <lineage>
        <taxon>Eukaryota</taxon>
        <taxon>Sar</taxon>
        <taxon>Alveolata</taxon>
        <taxon>Dinophyceae</taxon>
        <taxon>Prorocentrales</taxon>
        <taxon>Prorocentraceae</taxon>
        <taxon>Prorocentrum</taxon>
    </lineage>
</organism>
<feature type="compositionally biased region" description="Basic and acidic residues" evidence="1">
    <location>
        <begin position="60"/>
        <end position="73"/>
    </location>
</feature>
<feature type="non-terminal residue" evidence="2">
    <location>
        <position position="1"/>
    </location>
</feature>
<gene>
    <name evidence="2" type="ORF">PCOR1329_LOCUS20916</name>
</gene>
<accession>A0ABN9RI66</accession>
<sequence>PQWAPLRPAMPAMRATVPYSPATAAKGVPVLHLAEELAAACPEARGRAPPRPEGALADGRAPRAERVAQEDGATRNTISMLQEFVQCTRVHQAPQQQPVLQWHLESRLGASSLGAAAAAEFRATVSFLLDGVPHHVVGAWHYSKK</sequence>
<keyword evidence="3" id="KW-1185">Reference proteome</keyword>
<protein>
    <submittedName>
        <fullName evidence="2">Uncharacterized protein</fullName>
    </submittedName>
</protein>
<proteinExistence type="predicted"/>
<evidence type="ECO:0000313" key="3">
    <source>
        <dbReference type="Proteomes" id="UP001189429"/>
    </source>
</evidence>
<comment type="caution">
    <text evidence="2">The sequence shown here is derived from an EMBL/GenBank/DDBJ whole genome shotgun (WGS) entry which is preliminary data.</text>
</comment>
<dbReference type="Proteomes" id="UP001189429">
    <property type="component" value="Unassembled WGS sequence"/>
</dbReference>